<sequence length="495" mass="55995">MALKKRIYQYLILYTLLQQIYLGSSSPSIVEPNQHVIKDINDSQKLAPGQYSMSNAVNATTKTSAESSTPKTVSNKYLDSSTNAALKSPDSQKAPSLTSNITLDSSDIQANVIDDPQSILERIQQKTASLQETRDVEDTKFIDKPSIGVSFFIAGANSKSSNVHQKPTQRHFSNATDPKFRVANSTTRYLNQNPGFSTDDDLPKKHGLFLDLNKLKRKINKESQSSRTRWKSMLKKLVRDIDAYKKTLRKNLLSDKNNVKNTELLKGKAALKETSLESKGGKKDFIVEVEDDDDQGGEDGAGDYVEEITNDDAEGVTGNRRNLKDLLDDDLTNPDEEEAFRPRGRRLSILTLFEQFLRQKRQARRHQRSKQGYEELLTNLYSNTIGDGDSLQDDMSINRNIVSQPFDLDQGFISGNRRRLGQKLFLASLKDRQTDADIHSYYNTAIGRRVPEVFTDTEEPSVIPQNFIRTNTYLPTRMMVPVPNEQVFVIQENQI</sequence>
<evidence type="ECO:0000313" key="2">
    <source>
        <dbReference type="Proteomes" id="UP000594262"/>
    </source>
</evidence>
<name>A0A7M5XBP1_9CNID</name>
<dbReference type="EnsemblMetazoa" id="CLYHEMT020942.1">
    <property type="protein sequence ID" value="CLYHEMP020942.1"/>
    <property type="gene ID" value="CLYHEMG020942"/>
</dbReference>
<dbReference type="Proteomes" id="UP000594262">
    <property type="component" value="Unplaced"/>
</dbReference>
<keyword evidence="2" id="KW-1185">Reference proteome</keyword>
<protein>
    <submittedName>
        <fullName evidence="1">Uncharacterized protein</fullName>
    </submittedName>
</protein>
<evidence type="ECO:0000313" key="1">
    <source>
        <dbReference type="EnsemblMetazoa" id="CLYHEMP020942.1"/>
    </source>
</evidence>
<reference evidence="1" key="1">
    <citation type="submission" date="2021-01" db="UniProtKB">
        <authorList>
            <consortium name="EnsemblMetazoa"/>
        </authorList>
    </citation>
    <scope>IDENTIFICATION</scope>
</reference>
<proteinExistence type="predicted"/>
<dbReference type="AlphaFoldDB" id="A0A7M5XBP1"/>
<organism evidence="1 2">
    <name type="scientific">Clytia hemisphaerica</name>
    <dbReference type="NCBI Taxonomy" id="252671"/>
    <lineage>
        <taxon>Eukaryota</taxon>
        <taxon>Metazoa</taxon>
        <taxon>Cnidaria</taxon>
        <taxon>Hydrozoa</taxon>
        <taxon>Hydroidolina</taxon>
        <taxon>Leptothecata</taxon>
        <taxon>Obeliida</taxon>
        <taxon>Clytiidae</taxon>
        <taxon>Clytia</taxon>
    </lineage>
</organism>
<accession>A0A7M5XBP1</accession>